<proteinExistence type="predicted"/>
<dbReference type="GO" id="GO:0005509">
    <property type="term" value="F:calcium ion binding"/>
    <property type="evidence" value="ECO:0007669"/>
    <property type="project" value="InterPro"/>
</dbReference>
<dbReference type="AlphaFoldDB" id="A0A7S1B0R9"/>
<dbReference type="Gene3D" id="1.10.238.10">
    <property type="entry name" value="EF-hand"/>
    <property type="match status" value="1"/>
</dbReference>
<dbReference type="EMBL" id="HBFQ01064427">
    <property type="protein sequence ID" value="CAD8871327.1"/>
    <property type="molecule type" value="Transcribed_RNA"/>
</dbReference>
<dbReference type="SUPFAM" id="SSF47473">
    <property type="entry name" value="EF-hand"/>
    <property type="match status" value="1"/>
</dbReference>
<accession>A0A7S1B0R9</accession>
<dbReference type="InterPro" id="IPR002048">
    <property type="entry name" value="EF_hand_dom"/>
</dbReference>
<evidence type="ECO:0000259" key="1">
    <source>
        <dbReference type="PROSITE" id="PS50222"/>
    </source>
</evidence>
<evidence type="ECO:0000313" key="2">
    <source>
        <dbReference type="EMBL" id="CAD8871327.1"/>
    </source>
</evidence>
<name>A0A7S1B0R9_NOCSC</name>
<reference evidence="2" key="1">
    <citation type="submission" date="2021-01" db="EMBL/GenBank/DDBJ databases">
        <authorList>
            <person name="Corre E."/>
            <person name="Pelletier E."/>
            <person name="Niang G."/>
            <person name="Scheremetjew M."/>
            <person name="Finn R."/>
            <person name="Kale V."/>
            <person name="Holt S."/>
            <person name="Cochrane G."/>
            <person name="Meng A."/>
            <person name="Brown T."/>
            <person name="Cohen L."/>
        </authorList>
    </citation>
    <scope>NUCLEOTIDE SEQUENCE</scope>
</reference>
<dbReference type="PROSITE" id="PS50222">
    <property type="entry name" value="EF_HAND_2"/>
    <property type="match status" value="1"/>
</dbReference>
<dbReference type="InterPro" id="IPR011992">
    <property type="entry name" value="EF-hand-dom_pair"/>
</dbReference>
<organism evidence="2">
    <name type="scientific">Noctiluca scintillans</name>
    <name type="common">Sea sparkle</name>
    <name type="synonym">Red tide dinoflagellate</name>
    <dbReference type="NCBI Taxonomy" id="2966"/>
    <lineage>
        <taxon>Eukaryota</taxon>
        <taxon>Sar</taxon>
        <taxon>Alveolata</taxon>
        <taxon>Dinophyceae</taxon>
        <taxon>Noctilucales</taxon>
        <taxon>Noctilucaceae</taxon>
        <taxon>Noctiluca</taxon>
    </lineage>
</organism>
<gene>
    <name evidence="2" type="ORF">NSCI0253_LOCUS45684</name>
</gene>
<sequence length="274" mass="30820">MAEPAAKRQKPGSYAERFAEARDTVLKDLTREKMLDDLFETWDRDGSGGIDFEEILPHYIKSDSHRDETEADVRQGYEAFCKANDCDTSKGLSKELFRSWLKPMTDVGVASRYVTAVLGMTKEPYHMNVNFAVVKEYESKTLQELCEAPPHAIQGISELSDEVMSVLGLKTVRDMGTWRFYRHSRAIVALAEKEEAHAGNGKMNIRNGLDREHETKSLKDIQNLHVSALAGFPAKCDDLLAKLRINTIQQLGKRKVFAWAAAIVDLAELQQAVS</sequence>
<protein>
    <recommendedName>
        <fullName evidence="1">EF-hand domain-containing protein</fullName>
    </recommendedName>
</protein>
<feature type="domain" description="EF-hand" evidence="1">
    <location>
        <begin position="30"/>
        <end position="65"/>
    </location>
</feature>